<name>A0A1H3M362_9RHOB</name>
<dbReference type="OrthoDB" id="7744082at2"/>
<evidence type="ECO:0000313" key="3">
    <source>
        <dbReference type="Proteomes" id="UP000199286"/>
    </source>
</evidence>
<feature type="compositionally biased region" description="Basic and acidic residues" evidence="1">
    <location>
        <begin position="34"/>
        <end position="47"/>
    </location>
</feature>
<protein>
    <submittedName>
        <fullName evidence="2">Uncharacterized protein</fullName>
    </submittedName>
</protein>
<dbReference type="RefSeq" id="WP_089884768.1">
    <property type="nucleotide sequence ID" value="NZ_FNPF01000015.1"/>
</dbReference>
<proteinExistence type="predicted"/>
<dbReference type="STRING" id="321339.SAMN05444340_11584"/>
<dbReference type="AlphaFoldDB" id="A0A1H3M362"/>
<feature type="region of interest" description="Disordered" evidence="1">
    <location>
        <begin position="1"/>
        <end position="78"/>
    </location>
</feature>
<feature type="compositionally biased region" description="Basic and acidic residues" evidence="1">
    <location>
        <begin position="63"/>
        <end position="73"/>
    </location>
</feature>
<feature type="region of interest" description="Disordered" evidence="1">
    <location>
        <begin position="132"/>
        <end position="171"/>
    </location>
</feature>
<dbReference type="EMBL" id="FNPF01000015">
    <property type="protein sequence ID" value="SDY71023.1"/>
    <property type="molecule type" value="Genomic_DNA"/>
</dbReference>
<gene>
    <name evidence="2" type="ORF">SAMN05444340_11584</name>
</gene>
<feature type="compositionally biased region" description="Low complexity" evidence="1">
    <location>
        <begin position="143"/>
        <end position="171"/>
    </location>
</feature>
<reference evidence="2 3" key="1">
    <citation type="submission" date="2016-10" db="EMBL/GenBank/DDBJ databases">
        <authorList>
            <person name="de Groot N.N."/>
        </authorList>
    </citation>
    <scope>NUCLEOTIDE SEQUENCE [LARGE SCALE GENOMIC DNA]</scope>
    <source>
        <strain evidence="2 3">DSM 26880</strain>
    </source>
</reference>
<accession>A0A1H3M362</accession>
<evidence type="ECO:0000313" key="2">
    <source>
        <dbReference type="EMBL" id="SDY71023.1"/>
    </source>
</evidence>
<evidence type="ECO:0000256" key="1">
    <source>
        <dbReference type="SAM" id="MobiDB-lite"/>
    </source>
</evidence>
<organism evidence="2 3">
    <name type="scientific">Citreimonas salinaria</name>
    <dbReference type="NCBI Taxonomy" id="321339"/>
    <lineage>
        <taxon>Bacteria</taxon>
        <taxon>Pseudomonadati</taxon>
        <taxon>Pseudomonadota</taxon>
        <taxon>Alphaproteobacteria</taxon>
        <taxon>Rhodobacterales</taxon>
        <taxon>Roseobacteraceae</taxon>
        <taxon>Citreimonas</taxon>
    </lineage>
</organism>
<keyword evidence="3" id="KW-1185">Reference proteome</keyword>
<sequence>MTDDTTRKGSGEARRQAKGLAEDARQAGQQAYDTVKDEAGHQAEEAQSRIASEAGDVAQALRKAAEASRDGSPQERTFGQIADALADASEGFSRKDLGELVSDANHFARRNPIAFLGGAALLGFAAARFAKASSPSGHDGFETRPGTPMAAPAAPASPAAPAGTPRTGGIS</sequence>
<dbReference type="Proteomes" id="UP000199286">
    <property type="component" value="Unassembled WGS sequence"/>
</dbReference>
<feature type="compositionally biased region" description="Basic and acidic residues" evidence="1">
    <location>
        <begin position="1"/>
        <end position="25"/>
    </location>
</feature>